<feature type="coiled-coil region" evidence="1">
    <location>
        <begin position="191"/>
        <end position="227"/>
    </location>
</feature>
<evidence type="ECO:0000313" key="4">
    <source>
        <dbReference type="Proteomes" id="UP000673691"/>
    </source>
</evidence>
<dbReference type="AlphaFoldDB" id="A0A8H8A160"/>
<evidence type="ECO:0000313" key="3">
    <source>
        <dbReference type="EMBL" id="KAG5463077.1"/>
    </source>
</evidence>
<feature type="compositionally biased region" description="Gly residues" evidence="2">
    <location>
        <begin position="1"/>
        <end position="10"/>
    </location>
</feature>
<reference evidence="3 4" key="1">
    <citation type="journal article" name="Sci. Rep.">
        <title>Genome-scale phylogenetic analyses confirm Olpidium as the closest living zoosporic fungus to the non-flagellated, terrestrial fungi.</title>
        <authorList>
            <person name="Chang Y."/>
            <person name="Rochon D."/>
            <person name="Sekimoto S."/>
            <person name="Wang Y."/>
            <person name="Chovatia M."/>
            <person name="Sandor L."/>
            <person name="Salamov A."/>
            <person name="Grigoriev I.V."/>
            <person name="Stajich J.E."/>
            <person name="Spatafora J.W."/>
        </authorList>
    </citation>
    <scope>NUCLEOTIDE SEQUENCE [LARGE SCALE GENOMIC DNA]</scope>
    <source>
        <strain evidence="3">S191</strain>
    </source>
</reference>
<keyword evidence="4" id="KW-1185">Reference proteome</keyword>
<feature type="compositionally biased region" description="Low complexity" evidence="2">
    <location>
        <begin position="614"/>
        <end position="625"/>
    </location>
</feature>
<dbReference type="Proteomes" id="UP000673691">
    <property type="component" value="Unassembled WGS sequence"/>
</dbReference>
<feature type="compositionally biased region" description="Basic and acidic residues" evidence="2">
    <location>
        <begin position="555"/>
        <end position="567"/>
    </location>
</feature>
<name>A0A8H8A160_9FUNG</name>
<dbReference type="InterPro" id="IPR039986">
    <property type="entry name" value="CFAP210"/>
</dbReference>
<feature type="region of interest" description="Disordered" evidence="2">
    <location>
        <begin position="1"/>
        <end position="30"/>
    </location>
</feature>
<organism evidence="3 4">
    <name type="scientific">Olpidium bornovanus</name>
    <dbReference type="NCBI Taxonomy" id="278681"/>
    <lineage>
        <taxon>Eukaryota</taxon>
        <taxon>Fungi</taxon>
        <taxon>Fungi incertae sedis</taxon>
        <taxon>Olpidiomycota</taxon>
        <taxon>Olpidiomycotina</taxon>
        <taxon>Olpidiomycetes</taxon>
        <taxon>Olpidiales</taxon>
        <taxon>Olpidiaceae</taxon>
        <taxon>Olpidium</taxon>
    </lineage>
</organism>
<dbReference type="EMBL" id="JAEFCI010001174">
    <property type="protein sequence ID" value="KAG5463077.1"/>
    <property type="molecule type" value="Genomic_DNA"/>
</dbReference>
<feature type="region of interest" description="Disordered" evidence="2">
    <location>
        <begin position="706"/>
        <end position="728"/>
    </location>
</feature>
<feature type="compositionally biased region" description="Basic and acidic residues" evidence="2">
    <location>
        <begin position="474"/>
        <end position="495"/>
    </location>
</feature>
<protein>
    <recommendedName>
        <fullName evidence="5">Trichohyalin-plectin-homology domain-containing protein</fullName>
    </recommendedName>
</protein>
<dbReference type="OrthoDB" id="331765at2759"/>
<keyword evidence="1" id="KW-0175">Coiled coil</keyword>
<dbReference type="PANTHER" id="PTHR28663">
    <property type="entry name" value="COILED-COIL DOMAIN-CONTAINING PROTEIN 173"/>
    <property type="match status" value="1"/>
</dbReference>
<evidence type="ECO:0000256" key="2">
    <source>
        <dbReference type="SAM" id="MobiDB-lite"/>
    </source>
</evidence>
<evidence type="ECO:0008006" key="5">
    <source>
        <dbReference type="Google" id="ProtNLM"/>
    </source>
</evidence>
<feature type="compositionally biased region" description="Basic residues" evidence="2">
    <location>
        <begin position="568"/>
        <end position="577"/>
    </location>
</feature>
<proteinExistence type="predicted"/>
<feature type="compositionally biased region" description="Basic and acidic residues" evidence="2">
    <location>
        <begin position="392"/>
        <end position="408"/>
    </location>
</feature>
<feature type="region of interest" description="Disordered" evidence="2">
    <location>
        <begin position="606"/>
        <end position="651"/>
    </location>
</feature>
<dbReference type="PANTHER" id="PTHR28663:SF1">
    <property type="entry name" value="CILIA- AND FLAGELLA- ASSOCIATED PROTEIN 210"/>
    <property type="match status" value="1"/>
</dbReference>
<accession>A0A8H8A160</accession>
<feature type="compositionally biased region" description="Basic residues" evidence="2">
    <location>
        <begin position="542"/>
        <end position="554"/>
    </location>
</feature>
<sequence length="728" mass="79296">MRRGEGGGNGTAEPRPGRHPDCRQLTPPRPSQVCVGTLRRLTPPVPPAMSIRGTVRPRAAFVGASHLREISRLITGTSAEEQTMKEMREDVSRVYFYSFCFSPIVPLCRGCSFTPSATAAKFRRRILWQCRPGTPSDRRLRSSPHSGPPGPRNVFCFSVCSFPQREERHRKSVAMVKNWENTIAGQRRMKLQARQRRLEAEEAERARQDLEWAVEEAERRREAVARARQLQFFERDSVREFHSRVLLNQVLREQDRQLAYKADVRKAERESDEVFLKARDEGLRKEAQAEEAEKEAEKAKRAEIAREQMLQMLEKREEEIKQLQASGVTSLGARSDLPPPPPAAPGAGEREGRPRARRRVRQETAGSCRESAAEQSGAAVGAPGNGQEVEGGEGRPKESGGTGRRETVRLGQTKRKAGEDEAAAPKPVVQRSPADHGAPWRTSGVADQGDPKGRRGGGRAPSERRGQAGAGARGARDGGEGETHRRHQEELRGRAVEGALPDGGGGQPSPGGGEAESGGDKQQKGAGVSPAADGTEAGRAPGKTKTKTKKSSVRARRDGAGPEEPQRGARRAVQRRLAHAVYRGGPRAGRLRPVAAVGAVGQGFGKAPRQAVSAGDPRAARPRGLAARRRRGGEEAARADKSRSRPAASRSHCREVDAPVLRFCISPPPFFCSFFFLFGLAPSVPPDDTFRITILFGFETRKTPAPVARPRGSAGCAQSTLRANRALR</sequence>
<feature type="compositionally biased region" description="Basic and acidic residues" evidence="2">
    <location>
        <begin position="632"/>
        <end position="643"/>
    </location>
</feature>
<gene>
    <name evidence="3" type="ORF">BJ554DRAFT_1881</name>
</gene>
<comment type="caution">
    <text evidence="3">The sequence shown here is derived from an EMBL/GenBank/DDBJ whole genome shotgun (WGS) entry which is preliminary data.</text>
</comment>
<evidence type="ECO:0000256" key="1">
    <source>
        <dbReference type="SAM" id="Coils"/>
    </source>
</evidence>
<feature type="compositionally biased region" description="Gly residues" evidence="2">
    <location>
        <begin position="501"/>
        <end position="516"/>
    </location>
</feature>
<feature type="region of interest" description="Disordered" evidence="2">
    <location>
        <begin position="315"/>
        <end position="577"/>
    </location>
</feature>